<dbReference type="EMBL" id="FONH01000005">
    <property type="protein sequence ID" value="SFE98251.1"/>
    <property type="molecule type" value="Genomic_DNA"/>
</dbReference>
<dbReference type="STRING" id="500610.SAMN02799615_02163"/>
<sequence length="261" mass="28226">MSSLQSMQLRLQQAVMAAAASSPPELVGDGIADAKTRLAIYRHGYRARLREALAGEFPALASLAGRRFPSLLDRYAEACPSEHYNLRWHGAGMAAFLRYALPWRERPAFAEAAELDWAISTCFDAADEPAIDAEALAAIAPDAWAGLRLAPPQHLQWLALHSNVDAFRSAADSAASRPHLRRRAQPRQLIVWRQGLTVRYRALEPMESALLAAAARGEPFATLCEIAAGHAPPGQAVARLAVLLRGWVDAGLIGALQPGET</sequence>
<dbReference type="RefSeq" id="WP_026633961.1">
    <property type="nucleotide sequence ID" value="NZ_FONH01000005.1"/>
</dbReference>
<dbReference type="AlphaFoldDB" id="A0A1I2F144"/>
<dbReference type="InterPro" id="IPR018640">
    <property type="entry name" value="DUF2063"/>
</dbReference>
<protein>
    <submittedName>
        <fullName evidence="2">Putative DNA-binding domain-containing protein</fullName>
    </submittedName>
</protein>
<keyword evidence="2" id="KW-0238">DNA-binding</keyword>
<evidence type="ECO:0000313" key="2">
    <source>
        <dbReference type="EMBL" id="SFE98251.1"/>
    </source>
</evidence>
<name>A0A1I2F144_9GAMM</name>
<feature type="domain" description="Putative DNA-binding" evidence="1">
    <location>
        <begin position="11"/>
        <end position="97"/>
    </location>
</feature>
<keyword evidence="3" id="KW-1185">Reference proteome</keyword>
<accession>A0A1I2F144</accession>
<evidence type="ECO:0000259" key="1">
    <source>
        <dbReference type="Pfam" id="PF09836"/>
    </source>
</evidence>
<evidence type="ECO:0000313" key="3">
    <source>
        <dbReference type="Proteomes" id="UP000199477"/>
    </source>
</evidence>
<dbReference type="Proteomes" id="UP000199477">
    <property type="component" value="Unassembled WGS sequence"/>
</dbReference>
<dbReference type="GO" id="GO:0003677">
    <property type="term" value="F:DNA binding"/>
    <property type="evidence" value="ECO:0007669"/>
    <property type="project" value="UniProtKB-KW"/>
</dbReference>
<gene>
    <name evidence="2" type="ORF">SAMN02799615_02163</name>
</gene>
<proteinExistence type="predicted"/>
<reference evidence="3" key="1">
    <citation type="submission" date="2016-10" db="EMBL/GenBank/DDBJ databases">
        <authorList>
            <person name="Varghese N."/>
            <person name="Submissions S."/>
        </authorList>
    </citation>
    <scope>NUCLEOTIDE SEQUENCE [LARGE SCALE GENOMIC DNA]</scope>
    <source>
        <strain evidence="3">UNC178MFTsu3.1</strain>
    </source>
</reference>
<dbReference type="Pfam" id="PF09836">
    <property type="entry name" value="DUF2063"/>
    <property type="match status" value="1"/>
</dbReference>
<organism evidence="2 3">
    <name type="scientific">Dyella marensis</name>
    <dbReference type="NCBI Taxonomy" id="500610"/>
    <lineage>
        <taxon>Bacteria</taxon>
        <taxon>Pseudomonadati</taxon>
        <taxon>Pseudomonadota</taxon>
        <taxon>Gammaproteobacteria</taxon>
        <taxon>Lysobacterales</taxon>
        <taxon>Rhodanobacteraceae</taxon>
        <taxon>Dyella</taxon>
    </lineage>
</organism>